<evidence type="ECO:0000256" key="1">
    <source>
        <dbReference type="ARBA" id="ARBA00007957"/>
    </source>
</evidence>
<dbReference type="EMBL" id="JAEAGR010000017">
    <property type="protein sequence ID" value="MBH1942080.1"/>
    <property type="molecule type" value="Genomic_DNA"/>
</dbReference>
<dbReference type="GO" id="GO:0008270">
    <property type="term" value="F:zinc ion binding"/>
    <property type="evidence" value="ECO:0007669"/>
    <property type="project" value="TreeGrafter"/>
</dbReference>
<reference evidence="9" key="1">
    <citation type="submission" date="2020-12" db="EMBL/GenBank/DDBJ databases">
        <title>M. sibirica DSM 26468T genome.</title>
        <authorList>
            <person name="Thieme N."/>
            <person name="Rettenmaier R."/>
            <person name="Zverlov V."/>
            <person name="Liebl W."/>
        </authorList>
    </citation>
    <scope>NUCLEOTIDE SEQUENCE</scope>
    <source>
        <strain evidence="9">DSM 26468</strain>
    </source>
</reference>
<feature type="binding site" evidence="7">
    <location>
        <position position="82"/>
    </location>
    <ligand>
        <name>Zn(2+)</name>
        <dbReference type="ChEBI" id="CHEBI:29105"/>
    </ligand>
</feature>
<dbReference type="InterPro" id="IPR043135">
    <property type="entry name" value="Fur_C"/>
</dbReference>
<dbReference type="Proteomes" id="UP000623269">
    <property type="component" value="Unassembled WGS sequence"/>
</dbReference>
<keyword evidence="7" id="KW-0479">Metal-binding</keyword>
<evidence type="ECO:0000256" key="5">
    <source>
        <dbReference type="ARBA" id="ARBA00023125"/>
    </source>
</evidence>
<evidence type="ECO:0000256" key="2">
    <source>
        <dbReference type="ARBA" id="ARBA00022491"/>
    </source>
</evidence>
<keyword evidence="10" id="KW-1185">Reference proteome</keyword>
<proteinExistence type="inferred from homology"/>
<dbReference type="PANTHER" id="PTHR33202:SF7">
    <property type="entry name" value="FERRIC UPTAKE REGULATION PROTEIN"/>
    <property type="match status" value="1"/>
</dbReference>
<dbReference type="GO" id="GO:1900376">
    <property type="term" value="P:regulation of secondary metabolite biosynthetic process"/>
    <property type="evidence" value="ECO:0007669"/>
    <property type="project" value="TreeGrafter"/>
</dbReference>
<name>A0A8J7HC64_9FIRM</name>
<dbReference type="CDD" id="cd07153">
    <property type="entry name" value="Fur_like"/>
    <property type="match status" value="1"/>
</dbReference>
<organism evidence="9 10">
    <name type="scientific">Mobilitalea sibirica</name>
    <dbReference type="NCBI Taxonomy" id="1462919"/>
    <lineage>
        <taxon>Bacteria</taxon>
        <taxon>Bacillati</taxon>
        <taxon>Bacillota</taxon>
        <taxon>Clostridia</taxon>
        <taxon>Lachnospirales</taxon>
        <taxon>Lachnospiraceae</taxon>
        <taxon>Mobilitalea</taxon>
    </lineage>
</organism>
<dbReference type="InterPro" id="IPR036388">
    <property type="entry name" value="WH-like_DNA-bd_sf"/>
</dbReference>
<dbReference type="GO" id="GO:0003700">
    <property type="term" value="F:DNA-binding transcription factor activity"/>
    <property type="evidence" value="ECO:0007669"/>
    <property type="project" value="InterPro"/>
</dbReference>
<comment type="similarity">
    <text evidence="1">Belongs to the Fur family.</text>
</comment>
<dbReference type="Gene3D" id="1.10.10.10">
    <property type="entry name" value="Winged helix-like DNA-binding domain superfamily/Winged helix DNA-binding domain"/>
    <property type="match status" value="1"/>
</dbReference>
<keyword evidence="6" id="KW-0804">Transcription</keyword>
<dbReference type="Gene3D" id="3.30.1490.190">
    <property type="match status" value="1"/>
</dbReference>
<evidence type="ECO:0000256" key="8">
    <source>
        <dbReference type="PIRSR" id="PIRSR602481-2"/>
    </source>
</evidence>
<dbReference type="InterPro" id="IPR036390">
    <property type="entry name" value="WH_DNA-bd_sf"/>
</dbReference>
<feature type="binding site" evidence="7">
    <location>
        <position position="122"/>
    </location>
    <ligand>
        <name>Zn(2+)</name>
        <dbReference type="ChEBI" id="CHEBI:29105"/>
    </ligand>
</feature>
<comment type="cofactor">
    <cofactor evidence="7">
        <name>Zn(2+)</name>
        <dbReference type="ChEBI" id="CHEBI:29105"/>
    </cofactor>
    <text evidence="7">Binds 1 zinc ion per subunit.</text>
</comment>
<evidence type="ECO:0000256" key="7">
    <source>
        <dbReference type="PIRSR" id="PIRSR602481-1"/>
    </source>
</evidence>
<dbReference type="RefSeq" id="WP_197662328.1">
    <property type="nucleotide sequence ID" value="NZ_JAEAGR010000017.1"/>
</dbReference>
<keyword evidence="8" id="KW-0408">Iron</keyword>
<keyword evidence="5" id="KW-0238">DNA-binding</keyword>
<protein>
    <submittedName>
        <fullName evidence="9">Transcriptional repressor</fullName>
    </submittedName>
</protein>
<comment type="caution">
    <text evidence="9">The sequence shown here is derived from an EMBL/GenBank/DDBJ whole genome shotgun (WGS) entry which is preliminary data.</text>
</comment>
<feature type="binding site" evidence="7">
    <location>
        <position position="125"/>
    </location>
    <ligand>
        <name>Zn(2+)</name>
        <dbReference type="ChEBI" id="CHEBI:29105"/>
    </ligand>
</feature>
<feature type="binding site" evidence="7">
    <location>
        <position position="85"/>
    </location>
    <ligand>
        <name>Zn(2+)</name>
        <dbReference type="ChEBI" id="CHEBI:29105"/>
    </ligand>
</feature>
<comment type="cofactor">
    <cofactor evidence="8">
        <name>Mn(2+)</name>
        <dbReference type="ChEBI" id="CHEBI:29035"/>
    </cofactor>
    <cofactor evidence="8">
        <name>Fe(2+)</name>
        <dbReference type="ChEBI" id="CHEBI:29033"/>
    </cofactor>
    <text evidence="8">Binds 1 Mn(2+) or Fe(2+) ion per subunit.</text>
</comment>
<keyword evidence="2" id="KW-0678">Repressor</keyword>
<evidence type="ECO:0000256" key="4">
    <source>
        <dbReference type="ARBA" id="ARBA00023015"/>
    </source>
</evidence>
<keyword evidence="3 7" id="KW-0862">Zinc</keyword>
<gene>
    <name evidence="9" type="ORF">I5677_14355</name>
</gene>
<evidence type="ECO:0000313" key="10">
    <source>
        <dbReference type="Proteomes" id="UP000623269"/>
    </source>
</evidence>
<keyword evidence="4" id="KW-0805">Transcription regulation</keyword>
<evidence type="ECO:0000256" key="6">
    <source>
        <dbReference type="ARBA" id="ARBA00023163"/>
    </source>
</evidence>
<evidence type="ECO:0000313" key="9">
    <source>
        <dbReference type="EMBL" id="MBH1942080.1"/>
    </source>
</evidence>
<feature type="binding site" evidence="8">
    <location>
        <position position="114"/>
    </location>
    <ligand>
        <name>Fe cation</name>
        <dbReference type="ChEBI" id="CHEBI:24875"/>
    </ligand>
</feature>
<evidence type="ECO:0000256" key="3">
    <source>
        <dbReference type="ARBA" id="ARBA00022833"/>
    </source>
</evidence>
<sequence>MAVMKYSRQREAIKEYLSQTIEHPTADTVYMNIRKQYPNISLGTVYRNLNLLAEQGEILKINCRDGSDRFDGNPNPHYHFICNGCGRVFDLEMESIDHINVIAGEHFKGNIEGHITFFYGSCPDCNQ</sequence>
<dbReference type="InterPro" id="IPR002481">
    <property type="entry name" value="FUR"/>
</dbReference>
<dbReference type="Pfam" id="PF01475">
    <property type="entry name" value="FUR"/>
    <property type="match status" value="1"/>
</dbReference>
<dbReference type="AlphaFoldDB" id="A0A8J7HC64"/>
<dbReference type="PANTHER" id="PTHR33202">
    <property type="entry name" value="ZINC UPTAKE REGULATION PROTEIN"/>
    <property type="match status" value="1"/>
</dbReference>
<dbReference type="GO" id="GO:0045892">
    <property type="term" value="P:negative regulation of DNA-templated transcription"/>
    <property type="evidence" value="ECO:0007669"/>
    <property type="project" value="TreeGrafter"/>
</dbReference>
<dbReference type="GO" id="GO:0000976">
    <property type="term" value="F:transcription cis-regulatory region binding"/>
    <property type="evidence" value="ECO:0007669"/>
    <property type="project" value="TreeGrafter"/>
</dbReference>
<dbReference type="SUPFAM" id="SSF46785">
    <property type="entry name" value="Winged helix' DNA-binding domain"/>
    <property type="match status" value="1"/>
</dbReference>
<accession>A0A8J7HC64</accession>